<keyword evidence="1" id="KW-0732">Signal</keyword>
<organism evidence="2">
    <name type="scientific">Ixodes scapularis</name>
    <name type="common">Black-legged tick</name>
    <name type="synonym">Deer tick</name>
    <dbReference type="NCBI Taxonomy" id="6945"/>
    <lineage>
        <taxon>Eukaryota</taxon>
        <taxon>Metazoa</taxon>
        <taxon>Ecdysozoa</taxon>
        <taxon>Arthropoda</taxon>
        <taxon>Chelicerata</taxon>
        <taxon>Arachnida</taxon>
        <taxon>Acari</taxon>
        <taxon>Parasitiformes</taxon>
        <taxon>Ixodida</taxon>
        <taxon>Ixodoidea</taxon>
        <taxon>Ixodidae</taxon>
        <taxon>Ixodinae</taxon>
        <taxon>Ixodes</taxon>
    </lineage>
</organism>
<dbReference type="AlphaFoldDB" id="A0A4D5RXB4"/>
<dbReference type="EMBL" id="GHJT01007310">
    <property type="protein sequence ID" value="MOY41281.1"/>
    <property type="molecule type" value="Transcribed_RNA"/>
</dbReference>
<evidence type="ECO:0000313" key="2">
    <source>
        <dbReference type="EMBL" id="MOY41281.1"/>
    </source>
</evidence>
<evidence type="ECO:0000256" key="1">
    <source>
        <dbReference type="SAM" id="SignalP"/>
    </source>
</evidence>
<name>A0A4D5RXB4_IXOSC</name>
<feature type="chain" id="PRO_5020041994" evidence="1">
    <location>
        <begin position="27"/>
        <end position="67"/>
    </location>
</feature>
<accession>A0A4D5RXB4</accession>
<protein>
    <submittedName>
        <fullName evidence="2">Putative secreted protein</fullName>
    </submittedName>
</protein>
<feature type="signal peptide" evidence="1">
    <location>
        <begin position="1"/>
        <end position="26"/>
    </location>
</feature>
<reference evidence="2" key="1">
    <citation type="submission" date="2019-04" db="EMBL/GenBank/DDBJ databases">
        <title>An insight into the mialome of Ixodes scapularis.</title>
        <authorList>
            <person name="Ribeiro J.M."/>
            <person name="Mather T.N."/>
            <person name="Karim S."/>
        </authorList>
    </citation>
    <scope>NUCLEOTIDE SEQUENCE</scope>
</reference>
<proteinExistence type="predicted"/>
<sequence length="67" mass="7417">MLSMPATHSYHWLLPIATVSLLTAHSQRPDSSHEETFICSQPPKCKADLAAACCLCAGVLYEHLRTY</sequence>